<name>A0A1I8B5G7_MELHA</name>
<sequence>MAGKRTRHDAGFPSPASSDLIDNQIMEQLKLAATIDLSAILADENISPGIKAILQQQHAANCALFKFLTMQQQTEDPAEKKERERSVVIIGIKESPSDVPSERHKNDVAMVTGLFDQLGIEPTPVVYRLGRQSDPARKGPRLIKAILPAKFFQFMVLGAWKRCRTDIRKQHGYENMLIRPSLTLEQRMKEREERKFRDKTPDKKKLFPRTSSLLSENGSFLTDDISKCNHLANLFEKSFNNIATHPPPPLTIHAKNIIEDIDFDILTVSSLLKKCPNKNSTSPDGIPFTFLRSCYQTLSPTITELFRITLDSGICPSIWKHSIITPIFKNGKKSDPNNYRPIALTCTLCRTFERIISSKIIAFLTSQDLIDTNQFGFLPKRSTTEQLISSLYHWYNGLSKCKPTDIIYIDFRKAFDSVPINFLIHKLHHYGIQGKILKWIINFLTNRTFSVKLDQSISTPRNINSGVPQGSVLGPLLFLIYINDLSLIIPPPVQIRLYADDLKVFATHDSPSVQPLLQTAINNISEWSNNWSLPISLKKTTTIRIGSKTNIPVYYLQNDPIQRSNSVKDLGIIIDDMLSFREHVSQIIKTAYLHAFHLLHNLNSSNPKIWANLFKIYVLPHLEYASQIWNPHQKTYLVMPQDSVTDEPIAMDGPPDIWFGEDFTSTPTPQEIICISEHEIRNCFLVGVLIALVMVLFWHIIRIYCGYKKHPPPPPEPIVKLRDKKSSESAKSFGSATTASVTATVSAAPSSNVDSSRTSTVKSKSGMSDDSEKVVRV</sequence>
<evidence type="ECO:0000256" key="1">
    <source>
        <dbReference type="SAM" id="MobiDB-lite"/>
    </source>
</evidence>
<feature type="transmembrane region" description="Helical" evidence="2">
    <location>
        <begin position="684"/>
        <end position="701"/>
    </location>
</feature>
<dbReference type="Proteomes" id="UP000095281">
    <property type="component" value="Unplaced"/>
</dbReference>
<dbReference type="SUPFAM" id="SSF56672">
    <property type="entry name" value="DNA/RNA polymerases"/>
    <property type="match status" value="1"/>
</dbReference>
<dbReference type="PANTHER" id="PTHR33332">
    <property type="entry name" value="REVERSE TRANSCRIPTASE DOMAIN-CONTAINING PROTEIN"/>
    <property type="match status" value="1"/>
</dbReference>
<dbReference type="InterPro" id="IPR000477">
    <property type="entry name" value="RT_dom"/>
</dbReference>
<dbReference type="OMA" id="NIATHPP"/>
<feature type="domain" description="Reverse transcriptase" evidence="3">
    <location>
        <begin position="308"/>
        <end position="574"/>
    </location>
</feature>
<evidence type="ECO:0000313" key="5">
    <source>
        <dbReference type="WBParaSite" id="MhA1_Contig1428.frz3.gene13"/>
    </source>
</evidence>
<dbReference type="PROSITE" id="PS50878">
    <property type="entry name" value="RT_POL"/>
    <property type="match status" value="1"/>
</dbReference>
<proteinExistence type="predicted"/>
<keyword evidence="2" id="KW-0472">Membrane</keyword>
<evidence type="ECO:0000313" key="4">
    <source>
        <dbReference type="Proteomes" id="UP000095281"/>
    </source>
</evidence>
<keyword evidence="4" id="KW-1185">Reference proteome</keyword>
<dbReference type="CDD" id="cd01650">
    <property type="entry name" value="RT_nLTR_like"/>
    <property type="match status" value="1"/>
</dbReference>
<dbReference type="WBParaSite" id="MhA1_Contig1428.frz3.gene13">
    <property type="protein sequence ID" value="MhA1_Contig1428.frz3.gene13"/>
    <property type="gene ID" value="MhA1_Contig1428.frz3.gene13"/>
</dbReference>
<keyword evidence="2" id="KW-1133">Transmembrane helix</keyword>
<accession>A0A1I8B5G7</accession>
<organism evidence="4 5">
    <name type="scientific">Meloidogyne hapla</name>
    <name type="common">Root-knot nematode worm</name>
    <dbReference type="NCBI Taxonomy" id="6305"/>
    <lineage>
        <taxon>Eukaryota</taxon>
        <taxon>Metazoa</taxon>
        <taxon>Ecdysozoa</taxon>
        <taxon>Nematoda</taxon>
        <taxon>Chromadorea</taxon>
        <taxon>Rhabditida</taxon>
        <taxon>Tylenchina</taxon>
        <taxon>Tylenchomorpha</taxon>
        <taxon>Tylenchoidea</taxon>
        <taxon>Meloidogynidae</taxon>
        <taxon>Meloidogyninae</taxon>
        <taxon>Meloidogyne</taxon>
    </lineage>
</organism>
<dbReference type="PRINTS" id="PR01345">
    <property type="entry name" value="CERVTRCPTASE"/>
</dbReference>
<feature type="compositionally biased region" description="Polar residues" evidence="1">
    <location>
        <begin position="752"/>
        <end position="768"/>
    </location>
</feature>
<dbReference type="InterPro" id="IPR043502">
    <property type="entry name" value="DNA/RNA_pol_sf"/>
</dbReference>
<feature type="compositionally biased region" description="Low complexity" evidence="1">
    <location>
        <begin position="735"/>
        <end position="751"/>
    </location>
</feature>
<dbReference type="Pfam" id="PF00078">
    <property type="entry name" value="RVT_1"/>
    <property type="match status" value="1"/>
</dbReference>
<feature type="region of interest" description="Disordered" evidence="1">
    <location>
        <begin position="730"/>
        <end position="777"/>
    </location>
</feature>
<evidence type="ECO:0000259" key="3">
    <source>
        <dbReference type="PROSITE" id="PS50878"/>
    </source>
</evidence>
<evidence type="ECO:0000256" key="2">
    <source>
        <dbReference type="SAM" id="Phobius"/>
    </source>
</evidence>
<keyword evidence="2" id="KW-0812">Transmembrane</keyword>
<dbReference type="AlphaFoldDB" id="A0A1I8B5G7"/>
<protein>
    <submittedName>
        <fullName evidence="5">Reverse transcriptase domain-containing protein</fullName>
    </submittedName>
</protein>
<reference evidence="5" key="1">
    <citation type="submission" date="2016-11" db="UniProtKB">
        <authorList>
            <consortium name="WormBaseParasite"/>
        </authorList>
    </citation>
    <scope>IDENTIFICATION</scope>
</reference>